<gene>
    <name evidence="4" type="ORF">EPA93_40040</name>
</gene>
<dbReference type="PANTHER" id="PTHR31088:SF6">
    <property type="entry name" value="PHAGE SHOCK PROTEIN A"/>
    <property type="match status" value="1"/>
</dbReference>
<evidence type="ECO:0000256" key="3">
    <source>
        <dbReference type="SAM" id="MobiDB-lite"/>
    </source>
</evidence>
<name>A0A4P6K111_KTERU</name>
<feature type="coiled-coil region" evidence="2">
    <location>
        <begin position="54"/>
        <end position="81"/>
    </location>
</feature>
<feature type="compositionally biased region" description="Basic and acidic residues" evidence="3">
    <location>
        <begin position="245"/>
        <end position="254"/>
    </location>
</feature>
<organism evidence="4 5">
    <name type="scientific">Ktedonosporobacter rubrisoli</name>
    <dbReference type="NCBI Taxonomy" id="2509675"/>
    <lineage>
        <taxon>Bacteria</taxon>
        <taxon>Bacillati</taxon>
        <taxon>Chloroflexota</taxon>
        <taxon>Ktedonobacteria</taxon>
        <taxon>Ktedonobacterales</taxon>
        <taxon>Ktedonosporobacteraceae</taxon>
        <taxon>Ktedonosporobacter</taxon>
    </lineage>
</organism>
<accession>A0A4P6K111</accession>
<evidence type="ECO:0000256" key="1">
    <source>
        <dbReference type="ARBA" id="ARBA00043985"/>
    </source>
</evidence>
<dbReference type="KEGG" id="kbs:EPA93_40040"/>
<dbReference type="InterPro" id="IPR007157">
    <property type="entry name" value="PspA_VIPP1"/>
</dbReference>
<dbReference type="PANTHER" id="PTHR31088">
    <property type="entry name" value="MEMBRANE-ASSOCIATED PROTEIN VIPP1, CHLOROPLASTIC"/>
    <property type="match status" value="1"/>
</dbReference>
<dbReference type="Proteomes" id="UP000290365">
    <property type="component" value="Chromosome"/>
</dbReference>
<comment type="similarity">
    <text evidence="1">Belongs to the PspA/Vipp/IM30 family.</text>
</comment>
<feature type="compositionally biased region" description="Polar residues" evidence="3">
    <location>
        <begin position="255"/>
        <end position="270"/>
    </location>
</feature>
<dbReference type="OrthoDB" id="9779630at2"/>
<evidence type="ECO:0000313" key="5">
    <source>
        <dbReference type="Proteomes" id="UP000290365"/>
    </source>
</evidence>
<feature type="region of interest" description="Disordered" evidence="3">
    <location>
        <begin position="218"/>
        <end position="287"/>
    </location>
</feature>
<sequence>MNLLERVLTLLRTNLNSVVEQSDDPEKVLRQLQLDMRNQLVQVKTQVATAIAEGHKLQKRSEDKKAEAEKWQEKAEQAVQQGNYDAARAALMHYVDLDKQYQRYQQQKKAQDQLVTTMRSALRRLEAKIAEVETNIDILVTQRRSALLQQTVYETLSKAGEGKDTPRAARAREAILKAQARARAQAELHKQNLDTQLEELSEEQFVERRLNEMKARYQPEQEPPLLQEGHPHISPLIQPQPRPGEPARKKEKENPAQNAPSAHPTRTQDAQYLRKLLDFSPDVTSKD</sequence>
<protein>
    <submittedName>
        <fullName evidence="4">PspA/IM30 family protein</fullName>
    </submittedName>
</protein>
<proteinExistence type="inferred from homology"/>
<dbReference type="EMBL" id="CP035758">
    <property type="protein sequence ID" value="QBD81837.1"/>
    <property type="molecule type" value="Genomic_DNA"/>
</dbReference>
<dbReference type="AlphaFoldDB" id="A0A4P6K111"/>
<keyword evidence="5" id="KW-1185">Reference proteome</keyword>
<evidence type="ECO:0000256" key="2">
    <source>
        <dbReference type="SAM" id="Coils"/>
    </source>
</evidence>
<evidence type="ECO:0000313" key="4">
    <source>
        <dbReference type="EMBL" id="QBD81837.1"/>
    </source>
</evidence>
<keyword evidence="2" id="KW-0175">Coiled coil</keyword>
<dbReference type="RefSeq" id="WP_129892898.1">
    <property type="nucleotide sequence ID" value="NZ_CP035758.1"/>
</dbReference>
<dbReference type="Pfam" id="PF04012">
    <property type="entry name" value="PspA_IM30"/>
    <property type="match status" value="1"/>
</dbReference>
<feature type="coiled-coil region" evidence="2">
    <location>
        <begin position="115"/>
        <end position="142"/>
    </location>
</feature>
<reference evidence="4 5" key="1">
    <citation type="submission" date="2019-01" db="EMBL/GenBank/DDBJ databases">
        <title>Ktedonosporobacter rubrisoli SCAWS-G2.</title>
        <authorList>
            <person name="Huang Y."/>
            <person name="Yan B."/>
        </authorList>
    </citation>
    <scope>NUCLEOTIDE SEQUENCE [LARGE SCALE GENOMIC DNA]</scope>
    <source>
        <strain evidence="4 5">SCAWS-G2</strain>
    </source>
</reference>